<evidence type="ECO:0000313" key="6">
    <source>
        <dbReference type="EMBL" id="GAA0769548.1"/>
    </source>
</evidence>
<keyword evidence="7" id="KW-1185">Reference proteome</keyword>
<gene>
    <name evidence="6" type="ORF">GCM10009107_60520</name>
</gene>
<evidence type="ECO:0000313" key="7">
    <source>
        <dbReference type="Proteomes" id="UP001500279"/>
    </source>
</evidence>
<organism evidence="6 7">
    <name type="scientific">Ideonella azotifigens</name>
    <dbReference type="NCBI Taxonomy" id="513160"/>
    <lineage>
        <taxon>Bacteria</taxon>
        <taxon>Pseudomonadati</taxon>
        <taxon>Pseudomonadota</taxon>
        <taxon>Betaproteobacteria</taxon>
        <taxon>Burkholderiales</taxon>
        <taxon>Sphaerotilaceae</taxon>
        <taxon>Ideonella</taxon>
    </lineage>
</organism>
<keyword evidence="3" id="KW-0804">Transcription</keyword>
<evidence type="ECO:0000256" key="1">
    <source>
        <dbReference type="ARBA" id="ARBA00023015"/>
    </source>
</evidence>
<accession>A0ABN1KL55</accession>
<dbReference type="RefSeq" id="WP_141287410.1">
    <property type="nucleotide sequence ID" value="NZ_BAAAEW010000047.1"/>
</dbReference>
<dbReference type="SUPFAM" id="SSF51215">
    <property type="entry name" value="Regulatory protein AraC"/>
    <property type="match status" value="1"/>
</dbReference>
<sequence>MINAKPRGGASAAPKPSPGQCAHVTAVACHRVSTLTMRDDAVVVVKQGRKTLLAAGAESVVAERGDGMLVARGTHWDVINDPAGHGRYESLALFFGDELVREHQAQATPTGAAVPAAQLLVVDEELREAMQRAASFLQAKAVSVAVQRHRLLEVLLLLAERGHHFRAVDELGWDERVRRLVAQRPHADWSVDAVASAFHMSASTLRRRLSETEGDPSLAALVREVRLETALGLLQTTKLPIGEIAQRCGWESHSRFSAMFQERWGFVPSVLRAGMTQSAQRMAQGG</sequence>
<dbReference type="EMBL" id="BAAAEW010000047">
    <property type="protein sequence ID" value="GAA0769548.1"/>
    <property type="molecule type" value="Genomic_DNA"/>
</dbReference>
<dbReference type="Gene3D" id="1.10.10.60">
    <property type="entry name" value="Homeodomain-like"/>
    <property type="match status" value="1"/>
</dbReference>
<dbReference type="SMART" id="SM00342">
    <property type="entry name" value="HTH_ARAC"/>
    <property type="match status" value="1"/>
</dbReference>
<feature type="region of interest" description="Disordered" evidence="4">
    <location>
        <begin position="1"/>
        <end position="20"/>
    </location>
</feature>
<dbReference type="InterPro" id="IPR009057">
    <property type="entry name" value="Homeodomain-like_sf"/>
</dbReference>
<name>A0ABN1KL55_9BURK</name>
<comment type="caution">
    <text evidence="6">The sequence shown here is derived from an EMBL/GenBank/DDBJ whole genome shotgun (WGS) entry which is preliminary data.</text>
</comment>
<feature type="domain" description="HTH araC/xylS-type" evidence="5">
    <location>
        <begin position="175"/>
        <end position="274"/>
    </location>
</feature>
<reference evidence="6 7" key="1">
    <citation type="journal article" date="2019" name="Int. J. Syst. Evol. Microbiol.">
        <title>The Global Catalogue of Microorganisms (GCM) 10K type strain sequencing project: providing services to taxonomists for standard genome sequencing and annotation.</title>
        <authorList>
            <consortium name="The Broad Institute Genomics Platform"/>
            <consortium name="The Broad Institute Genome Sequencing Center for Infectious Disease"/>
            <person name="Wu L."/>
            <person name="Ma J."/>
        </authorList>
    </citation>
    <scope>NUCLEOTIDE SEQUENCE [LARGE SCALE GENOMIC DNA]</scope>
    <source>
        <strain evidence="6 7">JCM 15503</strain>
    </source>
</reference>
<dbReference type="Pfam" id="PF12833">
    <property type="entry name" value="HTH_18"/>
    <property type="match status" value="1"/>
</dbReference>
<dbReference type="PROSITE" id="PS51257">
    <property type="entry name" value="PROKAR_LIPOPROTEIN"/>
    <property type="match status" value="1"/>
</dbReference>
<protein>
    <submittedName>
        <fullName evidence="6">AraC family transcriptional regulator</fullName>
    </submittedName>
</protein>
<dbReference type="InterPro" id="IPR018060">
    <property type="entry name" value="HTH_AraC"/>
</dbReference>
<evidence type="ECO:0000256" key="3">
    <source>
        <dbReference type="ARBA" id="ARBA00023163"/>
    </source>
</evidence>
<evidence type="ECO:0000256" key="4">
    <source>
        <dbReference type="SAM" id="MobiDB-lite"/>
    </source>
</evidence>
<dbReference type="SUPFAM" id="SSF46689">
    <property type="entry name" value="Homeodomain-like"/>
    <property type="match status" value="1"/>
</dbReference>
<dbReference type="InterPro" id="IPR037923">
    <property type="entry name" value="HTH-like"/>
</dbReference>
<proteinExistence type="predicted"/>
<dbReference type="Proteomes" id="UP001500279">
    <property type="component" value="Unassembled WGS sequence"/>
</dbReference>
<keyword evidence="1" id="KW-0805">Transcription regulation</keyword>
<dbReference type="PANTHER" id="PTHR47894">
    <property type="entry name" value="HTH-TYPE TRANSCRIPTIONAL REGULATOR GADX"/>
    <property type="match status" value="1"/>
</dbReference>
<dbReference type="PROSITE" id="PS01124">
    <property type="entry name" value="HTH_ARAC_FAMILY_2"/>
    <property type="match status" value="1"/>
</dbReference>
<dbReference type="PANTHER" id="PTHR47894:SF4">
    <property type="entry name" value="HTH-TYPE TRANSCRIPTIONAL REGULATOR GADX"/>
    <property type="match status" value="1"/>
</dbReference>
<evidence type="ECO:0000259" key="5">
    <source>
        <dbReference type="PROSITE" id="PS01124"/>
    </source>
</evidence>
<keyword evidence="2" id="KW-0238">DNA-binding</keyword>
<evidence type="ECO:0000256" key="2">
    <source>
        <dbReference type="ARBA" id="ARBA00023125"/>
    </source>
</evidence>